<keyword evidence="2" id="KW-1185">Reference proteome</keyword>
<proteinExistence type="predicted"/>
<reference evidence="2" key="1">
    <citation type="submission" date="2017-03" db="EMBL/GenBank/DDBJ databases">
        <authorList>
            <person name="Safronova V.I."/>
            <person name="Sazanova A.L."/>
            <person name="Chirak E.R."/>
        </authorList>
    </citation>
    <scope>NUCLEOTIDE SEQUENCE [LARGE SCALE GENOMIC DNA]</scope>
    <source>
        <strain evidence="2">Ach-343</strain>
    </source>
</reference>
<evidence type="ECO:0000313" key="1">
    <source>
        <dbReference type="EMBL" id="PZV36481.1"/>
    </source>
</evidence>
<name>A0A2W7C2D7_9HYPH</name>
<protein>
    <submittedName>
        <fullName evidence="1">Uncharacterized protein</fullName>
    </submittedName>
</protein>
<comment type="caution">
    <text evidence="1">The sequence shown here is derived from an EMBL/GenBank/DDBJ whole genome shotgun (WGS) entry which is preliminary data.</text>
</comment>
<dbReference type="AlphaFoldDB" id="A0A2W7C2D7"/>
<dbReference type="Pfam" id="PF19551">
    <property type="entry name" value="DUF6074"/>
    <property type="match status" value="1"/>
</dbReference>
<dbReference type="RefSeq" id="WP_111546279.1">
    <property type="nucleotide sequence ID" value="NZ_MZXV01000050.1"/>
</dbReference>
<dbReference type="InterPro" id="IPR045720">
    <property type="entry name" value="DUF6074"/>
</dbReference>
<evidence type="ECO:0000313" key="2">
    <source>
        <dbReference type="Proteomes" id="UP000248616"/>
    </source>
</evidence>
<gene>
    <name evidence="1" type="ORF">B5V02_22150</name>
</gene>
<organism evidence="1 2">
    <name type="scientific">Mesorhizobium kowhaii</name>
    <dbReference type="NCBI Taxonomy" id="1300272"/>
    <lineage>
        <taxon>Bacteria</taxon>
        <taxon>Pseudomonadati</taxon>
        <taxon>Pseudomonadota</taxon>
        <taxon>Alphaproteobacteria</taxon>
        <taxon>Hyphomicrobiales</taxon>
        <taxon>Phyllobacteriaceae</taxon>
        <taxon>Mesorhizobium</taxon>
    </lineage>
</organism>
<sequence length="96" mass="10687">MHEHDGVPLFEWQPAAKVILFPMVKRVGRIRDVAAKTLAKPTLRAAQSYRDQVTDALIQQMSGAGIGEAEQDEQLGAFWSAVQAEIARQTYHGQRV</sequence>
<accession>A0A2W7C2D7</accession>
<dbReference type="EMBL" id="MZXV01000050">
    <property type="protein sequence ID" value="PZV36481.1"/>
    <property type="molecule type" value="Genomic_DNA"/>
</dbReference>
<dbReference type="Proteomes" id="UP000248616">
    <property type="component" value="Unassembled WGS sequence"/>
</dbReference>
<dbReference type="OrthoDB" id="8117239at2"/>